<dbReference type="InterPro" id="IPR000073">
    <property type="entry name" value="AB_hydrolase_1"/>
</dbReference>
<accession>A0A5S5DQX6</accession>
<dbReference type="PANTHER" id="PTHR42886">
    <property type="entry name" value="RE40534P-RELATED"/>
    <property type="match status" value="1"/>
</dbReference>
<feature type="domain" description="AB hydrolase-1" evidence="2">
    <location>
        <begin position="73"/>
        <end position="187"/>
    </location>
</feature>
<dbReference type="Proteomes" id="UP000323136">
    <property type="component" value="Unassembled WGS sequence"/>
</dbReference>
<keyword evidence="1" id="KW-1133">Transmembrane helix</keyword>
<dbReference type="SUPFAM" id="SSF53474">
    <property type="entry name" value="alpha/beta-Hydrolases"/>
    <property type="match status" value="1"/>
</dbReference>
<protein>
    <submittedName>
        <fullName evidence="3">Pimeloyl-ACP methyl ester carboxylesterase</fullName>
    </submittedName>
</protein>
<evidence type="ECO:0000256" key="1">
    <source>
        <dbReference type="SAM" id="Phobius"/>
    </source>
</evidence>
<name>A0A5S5DQX6_9FLAO</name>
<dbReference type="AlphaFoldDB" id="A0A5S5DQX6"/>
<feature type="transmembrane region" description="Helical" evidence="1">
    <location>
        <begin position="7"/>
        <end position="26"/>
    </location>
</feature>
<dbReference type="InterPro" id="IPR029058">
    <property type="entry name" value="AB_hydrolase_fold"/>
</dbReference>
<evidence type="ECO:0000259" key="2">
    <source>
        <dbReference type="Pfam" id="PF00561"/>
    </source>
</evidence>
<keyword evidence="1" id="KW-0472">Membrane</keyword>
<keyword evidence="4" id="KW-1185">Reference proteome</keyword>
<evidence type="ECO:0000313" key="3">
    <source>
        <dbReference type="EMBL" id="TYP98291.1"/>
    </source>
</evidence>
<keyword evidence="1" id="KW-0812">Transmembrane</keyword>
<evidence type="ECO:0000313" key="4">
    <source>
        <dbReference type="Proteomes" id="UP000323136"/>
    </source>
</evidence>
<dbReference type="Pfam" id="PF00561">
    <property type="entry name" value="Abhydrolase_1"/>
    <property type="match status" value="1"/>
</dbReference>
<reference evidence="3 4" key="1">
    <citation type="submission" date="2019-07" db="EMBL/GenBank/DDBJ databases">
        <title>Genomic Encyclopedia of Type Strains, Phase IV (KMG-IV): sequencing the most valuable type-strain genomes for metagenomic binning, comparative biology and taxonomic classification.</title>
        <authorList>
            <person name="Goeker M."/>
        </authorList>
    </citation>
    <scope>NUCLEOTIDE SEQUENCE [LARGE SCALE GENOMIC DNA]</scope>
    <source>
        <strain evidence="3 4">DSM 18961</strain>
    </source>
</reference>
<sequence length="283" mass="33165">MRFVRKSLKIFLWIFILAITFLYWFFVTFSTPKSTLEILKDYNKSGVSPIVTQENFRGFEYRKLTIQKDTTLPILVFVHGAIGSIRDFEQYILDSAIRAKANIIAYDRVGYNYQDKNTVQESIAFERDMLLDIINPLKKEKVILVGYSYGGPIVLAVKEKVKEVILLAPAIYSSEETMPWLLNFYKWNLTKWLVPDIWKEASKEKISHKKDLQNFEVDWQNNPNSIVSVHGTKDWIVPFSNSKKLQEKYDEDRFKLLEIDGVGHGFVWTNYNEIKEQILKSLN</sequence>
<dbReference type="PANTHER" id="PTHR42886:SF29">
    <property type="entry name" value="PUMMELIG, ISOFORM A"/>
    <property type="match status" value="1"/>
</dbReference>
<comment type="caution">
    <text evidence="3">The sequence shown here is derived from an EMBL/GenBank/DDBJ whole genome shotgun (WGS) entry which is preliminary data.</text>
</comment>
<gene>
    <name evidence="3" type="ORF">C7447_103464</name>
</gene>
<dbReference type="OrthoDB" id="1224630at2"/>
<proteinExistence type="predicted"/>
<organism evidence="3 4">
    <name type="scientific">Tenacibaculum adriaticum</name>
    <dbReference type="NCBI Taxonomy" id="413713"/>
    <lineage>
        <taxon>Bacteria</taxon>
        <taxon>Pseudomonadati</taxon>
        <taxon>Bacteroidota</taxon>
        <taxon>Flavobacteriia</taxon>
        <taxon>Flavobacteriales</taxon>
        <taxon>Flavobacteriaceae</taxon>
        <taxon>Tenacibaculum</taxon>
    </lineage>
</organism>
<dbReference type="Gene3D" id="3.40.50.1820">
    <property type="entry name" value="alpha/beta hydrolase"/>
    <property type="match status" value="1"/>
</dbReference>
<dbReference type="EMBL" id="VNIA01000003">
    <property type="protein sequence ID" value="TYP98291.1"/>
    <property type="molecule type" value="Genomic_DNA"/>
</dbReference>